<evidence type="ECO:0000313" key="8">
    <source>
        <dbReference type="EMBL" id="TMJ02100.1"/>
    </source>
</evidence>
<evidence type="ECO:0000313" key="9">
    <source>
        <dbReference type="Proteomes" id="UP000319353"/>
    </source>
</evidence>
<dbReference type="InterPro" id="IPR010096">
    <property type="entry name" value="NADH-Q_OxRdtase_suN/2"/>
</dbReference>
<dbReference type="InterPro" id="IPR001750">
    <property type="entry name" value="ND/Mrp_TM"/>
</dbReference>
<feature type="transmembrane region" description="Helical" evidence="5">
    <location>
        <begin position="331"/>
        <end position="351"/>
    </location>
</feature>
<dbReference type="GO" id="GO:0050136">
    <property type="term" value="F:NADH dehydrogenase (quinone) (non-electrogenic) activity"/>
    <property type="evidence" value="ECO:0007669"/>
    <property type="project" value="UniProtKB-UniRule"/>
</dbReference>
<comment type="caution">
    <text evidence="8">The sequence shown here is derived from an EMBL/GenBank/DDBJ whole genome shotgun (WGS) entry which is preliminary data.</text>
</comment>
<keyword evidence="5" id="KW-1003">Cell membrane</keyword>
<dbReference type="GO" id="GO:0042773">
    <property type="term" value="P:ATP synthesis coupled electron transport"/>
    <property type="evidence" value="ECO:0007669"/>
    <property type="project" value="InterPro"/>
</dbReference>
<feature type="transmembrane region" description="Helical" evidence="5">
    <location>
        <begin position="164"/>
        <end position="185"/>
    </location>
</feature>
<feature type="domain" description="NADH:quinone oxidoreductase/Mrp antiporter transmembrane" evidence="7">
    <location>
        <begin position="127"/>
        <end position="420"/>
    </location>
</feature>
<dbReference type="GO" id="GO:0008137">
    <property type="term" value="F:NADH dehydrogenase (ubiquinone) activity"/>
    <property type="evidence" value="ECO:0007669"/>
    <property type="project" value="InterPro"/>
</dbReference>
<protein>
    <recommendedName>
        <fullName evidence="5">NADH-quinone oxidoreductase subunit N</fullName>
        <ecNumber evidence="5">7.1.1.-</ecNumber>
    </recommendedName>
    <alternativeName>
        <fullName evidence="5">NADH dehydrogenase I subunit N</fullName>
    </alternativeName>
    <alternativeName>
        <fullName evidence="5">NDH-1 subunit N</fullName>
    </alternativeName>
</protein>
<feature type="transmembrane region" description="Helical" evidence="5">
    <location>
        <begin position="446"/>
        <end position="465"/>
    </location>
</feature>
<keyword evidence="2 5" id="KW-0812">Transmembrane</keyword>
<dbReference type="EMBL" id="VBAL01000087">
    <property type="protein sequence ID" value="TMJ02100.1"/>
    <property type="molecule type" value="Genomic_DNA"/>
</dbReference>
<feature type="transmembrane region" description="Helical" evidence="5">
    <location>
        <begin position="205"/>
        <end position="226"/>
    </location>
</feature>
<dbReference type="Proteomes" id="UP000319353">
    <property type="component" value="Unassembled WGS sequence"/>
</dbReference>
<dbReference type="GO" id="GO:0005886">
    <property type="term" value="C:plasma membrane"/>
    <property type="evidence" value="ECO:0007669"/>
    <property type="project" value="UniProtKB-SubCell"/>
</dbReference>
<keyword evidence="5" id="KW-0830">Ubiquinone</keyword>
<feature type="transmembrane region" description="Helical" evidence="5">
    <location>
        <begin position="372"/>
        <end position="393"/>
    </location>
</feature>
<keyword evidence="5" id="KW-1278">Translocase</keyword>
<feature type="transmembrane region" description="Helical" evidence="5">
    <location>
        <begin position="40"/>
        <end position="64"/>
    </location>
</feature>
<keyword evidence="5" id="KW-0520">NAD</keyword>
<dbReference type="GO" id="GO:0048038">
    <property type="term" value="F:quinone binding"/>
    <property type="evidence" value="ECO:0007669"/>
    <property type="project" value="UniProtKB-KW"/>
</dbReference>
<dbReference type="HAMAP" id="MF_00445">
    <property type="entry name" value="NDH1_NuoN_1"/>
    <property type="match status" value="1"/>
</dbReference>
<proteinExistence type="inferred from homology"/>
<feature type="transmembrane region" description="Helical" evidence="5">
    <location>
        <begin position="76"/>
        <end position="96"/>
    </location>
</feature>
<gene>
    <name evidence="5" type="primary">nuoN</name>
    <name evidence="8" type="ORF">E6H01_07170</name>
</gene>
<evidence type="ECO:0000256" key="1">
    <source>
        <dbReference type="ARBA" id="ARBA00004127"/>
    </source>
</evidence>
<name>A0A537L279_9BACT</name>
<keyword evidence="5" id="KW-0813">Transport</keyword>
<evidence type="ECO:0000256" key="4">
    <source>
        <dbReference type="ARBA" id="ARBA00023136"/>
    </source>
</evidence>
<dbReference type="EC" id="7.1.1.-" evidence="5"/>
<dbReference type="GO" id="GO:0012505">
    <property type="term" value="C:endomembrane system"/>
    <property type="evidence" value="ECO:0007669"/>
    <property type="project" value="UniProtKB-SubCell"/>
</dbReference>
<dbReference type="Pfam" id="PF00361">
    <property type="entry name" value="Proton_antipo_M"/>
    <property type="match status" value="1"/>
</dbReference>
<evidence type="ECO:0000256" key="2">
    <source>
        <dbReference type="ARBA" id="ARBA00022692"/>
    </source>
</evidence>
<feature type="transmembrane region" description="Helical" evidence="5">
    <location>
        <begin position="238"/>
        <end position="260"/>
    </location>
</feature>
<feature type="transmembrane region" description="Helical" evidence="5">
    <location>
        <begin position="405"/>
        <end position="425"/>
    </location>
</feature>
<feature type="transmembrane region" description="Helical" evidence="5">
    <location>
        <begin position="108"/>
        <end position="125"/>
    </location>
</feature>
<sequence length="482" mass="50934">MNIANLQADLWSLAPELWLLALGLLVLLADLVIPAGRKAAVGLIAVVGLVLGLIPTSSMVLWQARSVLFGTYAVDGFAVFLKIIAISTTVLVILSAMESVGRQTRFEGEFYALLVFTALGLMLMAASTDLILLALSIEYVSLTSYVLAGFLKGNPKSNEAGIKYFLFGATASAVMFYGFSLVYGLTGTTNLYQIAQRLSAAPVPALYLAVALMLAGFGFKISMVPFHQWTPDVYEGAPTPVAAFLSVGSKAAGFAALVRVLVVTLDPSRVNWVLLIAVLSALSMTLGNLLALPQRNIKRMLAYSSISHAGFLLIGVAAFRGDFGTPGVLVYLLGYTFTQLGAFFVATLIGSQLGTDEIPDYAGLARRAPVSALLMAVFMLSLTGLPPTSVFLGKFYVLAAAIDNGLLWLAVVGIVNSVISLYYYVGVIRAMYVMPAASEAPIREPAGLQVALGVTGLGTLIIGLYPGPLIDLARSAAVLLRL</sequence>
<dbReference type="PANTHER" id="PTHR22773">
    <property type="entry name" value="NADH DEHYDROGENASE"/>
    <property type="match status" value="1"/>
</dbReference>
<evidence type="ECO:0000256" key="3">
    <source>
        <dbReference type="ARBA" id="ARBA00022989"/>
    </source>
</evidence>
<dbReference type="AlphaFoldDB" id="A0A537L279"/>
<dbReference type="NCBIfam" id="TIGR01770">
    <property type="entry name" value="NDH_I_N"/>
    <property type="match status" value="1"/>
</dbReference>
<reference evidence="8 9" key="1">
    <citation type="journal article" date="2019" name="Nat. Microbiol.">
        <title>Mediterranean grassland soil C-N compound turnover is dependent on rainfall and depth, and is mediated by genomically divergent microorganisms.</title>
        <authorList>
            <person name="Diamond S."/>
            <person name="Andeer P.F."/>
            <person name="Li Z."/>
            <person name="Crits-Christoph A."/>
            <person name="Burstein D."/>
            <person name="Anantharaman K."/>
            <person name="Lane K.R."/>
            <person name="Thomas B.C."/>
            <person name="Pan C."/>
            <person name="Northen T.R."/>
            <person name="Banfield J.F."/>
        </authorList>
    </citation>
    <scope>NUCLEOTIDE SEQUENCE [LARGE SCALE GENOMIC DNA]</scope>
    <source>
        <strain evidence="8">NP_4</strain>
    </source>
</reference>
<organism evidence="8 9">
    <name type="scientific">Candidatus Segetimicrobium genomatis</name>
    <dbReference type="NCBI Taxonomy" id="2569760"/>
    <lineage>
        <taxon>Bacteria</taxon>
        <taxon>Bacillati</taxon>
        <taxon>Candidatus Sysuimicrobiota</taxon>
        <taxon>Candidatus Sysuimicrobiia</taxon>
        <taxon>Candidatus Sysuimicrobiales</taxon>
        <taxon>Candidatus Segetimicrobiaceae</taxon>
        <taxon>Candidatus Segetimicrobium</taxon>
    </lineage>
</organism>
<evidence type="ECO:0000256" key="6">
    <source>
        <dbReference type="RuleBase" id="RU000320"/>
    </source>
</evidence>
<evidence type="ECO:0000256" key="5">
    <source>
        <dbReference type="HAMAP-Rule" id="MF_00445"/>
    </source>
</evidence>
<keyword evidence="5" id="KW-0874">Quinone</keyword>
<feature type="transmembrane region" description="Helical" evidence="5">
    <location>
        <begin position="17"/>
        <end position="33"/>
    </location>
</feature>
<feature type="transmembrane region" description="Helical" evidence="5">
    <location>
        <begin position="300"/>
        <end position="319"/>
    </location>
</feature>
<evidence type="ECO:0000259" key="7">
    <source>
        <dbReference type="Pfam" id="PF00361"/>
    </source>
</evidence>
<comment type="subcellular location">
    <subcellularLocation>
        <location evidence="5">Cell membrane</location>
        <topology evidence="5">Multi-pass membrane protein</topology>
    </subcellularLocation>
    <subcellularLocation>
        <location evidence="1">Endomembrane system</location>
        <topology evidence="1">Multi-pass membrane protein</topology>
    </subcellularLocation>
    <subcellularLocation>
        <location evidence="6">Membrane</location>
        <topology evidence="6">Multi-pass membrane protein</topology>
    </subcellularLocation>
</comment>
<comment type="function">
    <text evidence="5">NDH-1 shuttles electrons from NADH, via FMN and iron-sulfur (Fe-S) centers, to quinones in the respiratory chain. The immediate electron acceptor for the enzyme in this species is believed to be ubiquinone. Couples the redox reaction to proton translocation (for every two electrons transferred, four hydrogen ions are translocated across the cytoplasmic membrane), and thus conserves the redox energy in a proton gradient.</text>
</comment>
<keyword evidence="4 5" id="KW-0472">Membrane</keyword>
<keyword evidence="3 5" id="KW-1133">Transmembrane helix</keyword>
<accession>A0A537L279</accession>
<comment type="subunit">
    <text evidence="5">NDH-1 is composed of 14 different subunits. Subunits NuoA, H, J, K, L, M, N constitute the membrane sector of the complex.</text>
</comment>
<feature type="transmembrane region" description="Helical" evidence="5">
    <location>
        <begin position="272"/>
        <end position="293"/>
    </location>
</feature>
<comment type="catalytic activity">
    <reaction evidence="5">
        <text>a quinone + NADH + 5 H(+)(in) = a quinol + NAD(+) + 4 H(+)(out)</text>
        <dbReference type="Rhea" id="RHEA:57888"/>
        <dbReference type="ChEBI" id="CHEBI:15378"/>
        <dbReference type="ChEBI" id="CHEBI:24646"/>
        <dbReference type="ChEBI" id="CHEBI:57540"/>
        <dbReference type="ChEBI" id="CHEBI:57945"/>
        <dbReference type="ChEBI" id="CHEBI:132124"/>
    </reaction>
</comment>
<comment type="similarity">
    <text evidence="5">Belongs to the complex I subunit 2 family.</text>
</comment>